<dbReference type="InterPro" id="IPR022676">
    <property type="entry name" value="NMT_N"/>
</dbReference>
<comment type="catalytic activity">
    <reaction evidence="7 8">
        <text>N-terminal glycyl-[protein] + tetradecanoyl-CoA = N-tetradecanoylglycyl-[protein] + CoA + H(+)</text>
        <dbReference type="Rhea" id="RHEA:15521"/>
        <dbReference type="Rhea" id="RHEA-COMP:12666"/>
        <dbReference type="Rhea" id="RHEA-COMP:12667"/>
        <dbReference type="ChEBI" id="CHEBI:15378"/>
        <dbReference type="ChEBI" id="CHEBI:57287"/>
        <dbReference type="ChEBI" id="CHEBI:57385"/>
        <dbReference type="ChEBI" id="CHEBI:64723"/>
        <dbReference type="ChEBI" id="CHEBI:133050"/>
        <dbReference type="EC" id="2.3.1.97"/>
    </reaction>
</comment>
<comment type="caution">
    <text evidence="13">The sequence shown here is derived from an EMBL/GenBank/DDBJ whole genome shotgun (WGS) entry which is preliminary data.</text>
</comment>
<feature type="region of interest" description="Disordered" evidence="10">
    <location>
        <begin position="26"/>
        <end position="92"/>
    </location>
</feature>
<feature type="compositionally biased region" description="Basic residues" evidence="10">
    <location>
        <begin position="61"/>
        <end position="74"/>
    </location>
</feature>
<feature type="compositionally biased region" description="Low complexity" evidence="10">
    <location>
        <begin position="75"/>
        <end position="90"/>
    </location>
</feature>
<evidence type="ECO:0000313" key="13">
    <source>
        <dbReference type="EMBL" id="GAB1317731.1"/>
    </source>
</evidence>
<feature type="compositionally biased region" description="Acidic residues" evidence="10">
    <location>
        <begin position="35"/>
        <end position="47"/>
    </location>
</feature>
<keyword evidence="5 8" id="KW-0808">Transferase</keyword>
<comment type="function">
    <text evidence="1 8">Adds a myristoyl group to the N-terminal glycine residue of certain cellular proteins.</text>
</comment>
<evidence type="ECO:0000256" key="3">
    <source>
        <dbReference type="ARBA" id="ARBA00012923"/>
    </source>
</evidence>
<comment type="similarity">
    <text evidence="2 9">Belongs to the NMT family.</text>
</comment>
<evidence type="ECO:0000256" key="5">
    <source>
        <dbReference type="ARBA" id="ARBA00022679"/>
    </source>
</evidence>
<dbReference type="RefSeq" id="XP_070919462.1">
    <property type="nucleotide sequence ID" value="XM_071063361.1"/>
</dbReference>
<evidence type="ECO:0000259" key="11">
    <source>
        <dbReference type="Pfam" id="PF01233"/>
    </source>
</evidence>
<dbReference type="PANTHER" id="PTHR11377:SF5">
    <property type="entry name" value="GLYCYLPEPTIDE N-TETRADECANOYLTRANSFERASE"/>
    <property type="match status" value="1"/>
</dbReference>
<accession>A0ABQ0GIZ3</accession>
<evidence type="ECO:0000256" key="4">
    <source>
        <dbReference type="ARBA" id="ARBA00022240"/>
    </source>
</evidence>
<evidence type="ECO:0000259" key="12">
    <source>
        <dbReference type="Pfam" id="PF02799"/>
    </source>
</evidence>
<evidence type="ECO:0000256" key="8">
    <source>
        <dbReference type="RuleBase" id="RU000586"/>
    </source>
</evidence>
<dbReference type="Pfam" id="PF01233">
    <property type="entry name" value="NMT"/>
    <property type="match status" value="1"/>
</dbReference>
<dbReference type="Pfam" id="PF02799">
    <property type="entry name" value="NMT_C"/>
    <property type="match status" value="1"/>
</dbReference>
<dbReference type="InterPro" id="IPR022678">
    <property type="entry name" value="NMT_CS"/>
</dbReference>
<dbReference type="InterPro" id="IPR022677">
    <property type="entry name" value="NMT_C"/>
</dbReference>
<dbReference type="PANTHER" id="PTHR11377">
    <property type="entry name" value="N-MYRISTOYL TRANSFERASE"/>
    <property type="match status" value="1"/>
</dbReference>
<keyword evidence="14" id="KW-1185">Reference proteome</keyword>
<keyword evidence="6 8" id="KW-0012">Acyltransferase</keyword>
<dbReference type="InterPro" id="IPR000903">
    <property type="entry name" value="NMT"/>
</dbReference>
<feature type="domain" description="Glycylpeptide N-tetradecanoyltransferase N-terminal" evidence="11">
    <location>
        <begin position="190"/>
        <end position="343"/>
    </location>
</feature>
<dbReference type="PROSITE" id="PS00975">
    <property type="entry name" value="NMT_1"/>
    <property type="match status" value="1"/>
</dbReference>
<name>A0ABQ0GIZ3_9PEZI</name>
<evidence type="ECO:0000256" key="7">
    <source>
        <dbReference type="ARBA" id="ARBA00048276"/>
    </source>
</evidence>
<dbReference type="SUPFAM" id="SSF55729">
    <property type="entry name" value="Acyl-CoA N-acyltransferases (Nat)"/>
    <property type="match status" value="2"/>
</dbReference>
<reference evidence="13 14" key="1">
    <citation type="submission" date="2024-09" db="EMBL/GenBank/DDBJ databases">
        <title>Itraconazole resistance in Madurella fahalii resulting from another homologue of gene encoding cytochrome P450 14-alpha sterol demethylase (CYP51).</title>
        <authorList>
            <person name="Yoshioka I."/>
            <person name="Fahal A.H."/>
            <person name="Kaneko S."/>
            <person name="Yaguchi T."/>
        </authorList>
    </citation>
    <scope>NUCLEOTIDE SEQUENCE [LARGE SCALE GENOMIC DNA]</scope>
    <source>
        <strain evidence="13 14">IFM 68171</strain>
    </source>
</reference>
<organism evidence="13 14">
    <name type="scientific">Madurella fahalii</name>
    <dbReference type="NCBI Taxonomy" id="1157608"/>
    <lineage>
        <taxon>Eukaryota</taxon>
        <taxon>Fungi</taxon>
        <taxon>Dikarya</taxon>
        <taxon>Ascomycota</taxon>
        <taxon>Pezizomycotina</taxon>
        <taxon>Sordariomycetes</taxon>
        <taxon>Sordariomycetidae</taxon>
        <taxon>Sordariales</taxon>
        <taxon>Sordariales incertae sedis</taxon>
        <taxon>Madurella</taxon>
    </lineage>
</organism>
<dbReference type="PROSITE" id="PS00976">
    <property type="entry name" value="NMT_2"/>
    <property type="match status" value="1"/>
</dbReference>
<evidence type="ECO:0000313" key="14">
    <source>
        <dbReference type="Proteomes" id="UP001628179"/>
    </source>
</evidence>
<evidence type="ECO:0000256" key="9">
    <source>
        <dbReference type="RuleBase" id="RU004178"/>
    </source>
</evidence>
<proteinExistence type="inferred from homology"/>
<evidence type="ECO:0000256" key="10">
    <source>
        <dbReference type="SAM" id="MobiDB-lite"/>
    </source>
</evidence>
<dbReference type="GeneID" id="98178684"/>
<feature type="domain" description="Glycylpeptide N-tetradecanoyltransferase C-terminal" evidence="12">
    <location>
        <begin position="357"/>
        <end position="573"/>
    </location>
</feature>
<evidence type="ECO:0000256" key="2">
    <source>
        <dbReference type="ARBA" id="ARBA00009469"/>
    </source>
</evidence>
<gene>
    <name evidence="13" type="primary">NMT1</name>
    <name evidence="13" type="ORF">MFIFM68171_07941</name>
</gene>
<dbReference type="Proteomes" id="UP001628179">
    <property type="component" value="Unassembled WGS sequence"/>
</dbReference>
<dbReference type="EMBL" id="BAAFSV010000004">
    <property type="protein sequence ID" value="GAB1317731.1"/>
    <property type="molecule type" value="Genomic_DNA"/>
</dbReference>
<dbReference type="EC" id="2.3.1.97" evidence="3 8"/>
<sequence>MAEESKQVDPTKEREAQVAAEVLDNIASGKQAAAESEESGSEAEDDGSQNAAASGDGAGAAKKKKKKSKKKKAKQALTEALGGLTAAQAEMDPKKAIEGLTPKQISEFMALNPALANELLGGEGSSSSTSTASAIEAFKQLKLQDIMTGLASSGKNRKDMASYKFWSTQPVPQFGEEQPKQFEEGPLKVQDVKDIATEPIPLALEQFRWVTMDLTNEQELEEVEKLLYGHYVEDDEAMFRFKYSTSLLRWSLLSPGWRKEWHVGIRSGNTLCAFISAIPTDIRVRDKMIKGSEVNFLCIHKKLRGKRLAPVLIKEITRRINLEGIWQAIYTGGIVLPKPVSTCRYYHRALNWMKLYEVGFSPCPPNSKPAYQARKYNLPENTSTRGLREMEAKDLEAVQDLLEKYLKRFELTPEWTKEEVEHWLLHKRDAPGEQVIWSYVVEDASGKITDFFSFYCLESSVIQSTKYSSIRAAYLFYYATEVGLTTPLDRSALKTRLNALMGDALILAKRHNFDVFNALSLMDNSLFLEQQKFGPGDGQLHYYLFNYKANPIHGGVNKRNQLEEGISSGVGFVML</sequence>
<protein>
    <recommendedName>
        <fullName evidence="4 8">Glycylpeptide N-tetradecanoyltransferase</fullName>
        <ecNumber evidence="3 8">2.3.1.97</ecNumber>
    </recommendedName>
</protein>
<dbReference type="Gene3D" id="3.40.630.30">
    <property type="match status" value="2"/>
</dbReference>
<dbReference type="InterPro" id="IPR016181">
    <property type="entry name" value="Acyl_CoA_acyltransferase"/>
</dbReference>
<evidence type="ECO:0000256" key="1">
    <source>
        <dbReference type="ARBA" id="ARBA00003900"/>
    </source>
</evidence>
<evidence type="ECO:0000256" key="6">
    <source>
        <dbReference type="ARBA" id="ARBA00023315"/>
    </source>
</evidence>